<proteinExistence type="predicted"/>
<dbReference type="Proteomes" id="UP001243364">
    <property type="component" value="Unassembled WGS sequence"/>
</dbReference>
<dbReference type="Gene3D" id="1.10.357.10">
    <property type="entry name" value="Tetracycline Repressor, domain 2"/>
    <property type="match status" value="1"/>
</dbReference>
<dbReference type="InterPro" id="IPR009057">
    <property type="entry name" value="Homeodomain-like_sf"/>
</dbReference>
<evidence type="ECO:0000259" key="5">
    <source>
        <dbReference type="PROSITE" id="PS50977"/>
    </source>
</evidence>
<dbReference type="PANTHER" id="PTHR30055">
    <property type="entry name" value="HTH-TYPE TRANSCRIPTIONAL REGULATOR RUTR"/>
    <property type="match status" value="1"/>
</dbReference>
<dbReference type="InterPro" id="IPR050109">
    <property type="entry name" value="HTH-type_TetR-like_transc_reg"/>
</dbReference>
<comment type="caution">
    <text evidence="6">The sequence shown here is derived from an EMBL/GenBank/DDBJ whole genome shotgun (WGS) entry which is preliminary data.</text>
</comment>
<keyword evidence="1" id="KW-0805">Transcription regulation</keyword>
<dbReference type="RefSeq" id="WP_307039019.1">
    <property type="nucleotide sequence ID" value="NZ_JAUSYA010000001.1"/>
</dbReference>
<evidence type="ECO:0000313" key="7">
    <source>
        <dbReference type="Proteomes" id="UP001243364"/>
    </source>
</evidence>
<keyword evidence="2 4" id="KW-0238">DNA-binding</keyword>
<dbReference type="Pfam" id="PF00440">
    <property type="entry name" value="TetR_N"/>
    <property type="match status" value="1"/>
</dbReference>
<evidence type="ECO:0000256" key="3">
    <source>
        <dbReference type="ARBA" id="ARBA00023163"/>
    </source>
</evidence>
<keyword evidence="7" id="KW-1185">Reference proteome</keyword>
<dbReference type="PROSITE" id="PS50977">
    <property type="entry name" value="HTH_TETR_2"/>
    <property type="match status" value="1"/>
</dbReference>
<evidence type="ECO:0000256" key="1">
    <source>
        <dbReference type="ARBA" id="ARBA00023015"/>
    </source>
</evidence>
<dbReference type="EMBL" id="JAUSYA010000001">
    <property type="protein sequence ID" value="MDQ0681151.1"/>
    <property type="molecule type" value="Genomic_DNA"/>
</dbReference>
<feature type="DNA-binding region" description="H-T-H motif" evidence="4">
    <location>
        <begin position="45"/>
        <end position="64"/>
    </location>
</feature>
<evidence type="ECO:0000313" key="6">
    <source>
        <dbReference type="EMBL" id="MDQ0681151.1"/>
    </source>
</evidence>
<organism evidence="6 7">
    <name type="scientific">Streptomyces achromogenes</name>
    <dbReference type="NCBI Taxonomy" id="67255"/>
    <lineage>
        <taxon>Bacteria</taxon>
        <taxon>Bacillati</taxon>
        <taxon>Actinomycetota</taxon>
        <taxon>Actinomycetes</taxon>
        <taxon>Kitasatosporales</taxon>
        <taxon>Streptomycetaceae</taxon>
        <taxon>Streptomyces</taxon>
    </lineage>
</organism>
<gene>
    <name evidence="6" type="ORF">QFZ56_000114</name>
</gene>
<protein>
    <submittedName>
        <fullName evidence="6">AcrR family transcriptional regulator</fullName>
    </submittedName>
</protein>
<evidence type="ECO:0000256" key="4">
    <source>
        <dbReference type="PROSITE-ProRule" id="PRU00335"/>
    </source>
</evidence>
<accession>A0ABU0PSQ1</accession>
<name>A0ABU0PSQ1_STRAH</name>
<dbReference type="PANTHER" id="PTHR30055:SF234">
    <property type="entry name" value="HTH-TYPE TRANSCRIPTIONAL REGULATOR BETI"/>
    <property type="match status" value="1"/>
</dbReference>
<reference evidence="6 7" key="1">
    <citation type="submission" date="2023-07" db="EMBL/GenBank/DDBJ databases">
        <title>Comparative genomics of wheat-associated soil bacteria to identify genetic determinants of phenazine resistance.</title>
        <authorList>
            <person name="Mouncey N."/>
        </authorList>
    </citation>
    <scope>NUCLEOTIDE SEQUENCE [LARGE SCALE GENOMIC DNA]</scope>
    <source>
        <strain evidence="6 7">W4I19-2</strain>
    </source>
</reference>
<dbReference type="InterPro" id="IPR001647">
    <property type="entry name" value="HTH_TetR"/>
</dbReference>
<dbReference type="SUPFAM" id="SSF46689">
    <property type="entry name" value="Homeodomain-like"/>
    <property type="match status" value="1"/>
</dbReference>
<dbReference type="PRINTS" id="PR00455">
    <property type="entry name" value="HTHTETR"/>
</dbReference>
<keyword evidence="3" id="KW-0804">Transcription</keyword>
<sequence length="221" mass="23201">MTSQVGLIDAEGPLRQDYSMADDRTEHILDAALTAFCQYGYGKTTMQDVARAAGMSRAALYLHFASKEDLFRAGSRRAHSRALGEVDTALAQQGDVLSRIDAAVTAYFGGLLAQISSSVHGGEVLDASLDVAGDIVSEAHAALVARLASALHTAAAAGEVQFSTSDATAEDIVLLLLAVADGLKKTSADPQLREQRKALFLRLVTAGIAPMRQPPTESSAT</sequence>
<evidence type="ECO:0000256" key="2">
    <source>
        <dbReference type="ARBA" id="ARBA00023125"/>
    </source>
</evidence>
<feature type="domain" description="HTH tetR-type" evidence="5">
    <location>
        <begin position="22"/>
        <end position="82"/>
    </location>
</feature>